<accession>W2RS06</accession>
<feature type="region of interest" description="Disordered" evidence="1">
    <location>
        <begin position="1"/>
        <end position="42"/>
    </location>
</feature>
<dbReference type="HOGENOM" id="CLU_1343196_0_0_1"/>
<protein>
    <submittedName>
        <fullName evidence="2">Uncharacterized protein</fullName>
    </submittedName>
</protein>
<dbReference type="InParanoid" id="W2RS06"/>
<feature type="compositionally biased region" description="Polar residues" evidence="1">
    <location>
        <begin position="22"/>
        <end position="38"/>
    </location>
</feature>
<dbReference type="OrthoDB" id="4156126at2759"/>
<dbReference type="VEuPathDB" id="FungiDB:HMPREF1541_05465"/>
<proteinExistence type="predicted"/>
<dbReference type="EMBL" id="KB822721">
    <property type="protein sequence ID" value="ETN39242.1"/>
    <property type="molecule type" value="Genomic_DNA"/>
</dbReference>
<dbReference type="AlphaFoldDB" id="W2RS06"/>
<dbReference type="STRING" id="1220924.W2RS06"/>
<keyword evidence="3" id="KW-1185">Reference proteome</keyword>
<organism evidence="2 3">
    <name type="scientific">Cyphellophora europaea (strain CBS 101466)</name>
    <name type="common">Phialophora europaea</name>
    <dbReference type="NCBI Taxonomy" id="1220924"/>
    <lineage>
        <taxon>Eukaryota</taxon>
        <taxon>Fungi</taxon>
        <taxon>Dikarya</taxon>
        <taxon>Ascomycota</taxon>
        <taxon>Pezizomycotina</taxon>
        <taxon>Eurotiomycetes</taxon>
        <taxon>Chaetothyriomycetidae</taxon>
        <taxon>Chaetothyriales</taxon>
        <taxon>Cyphellophoraceae</taxon>
        <taxon>Cyphellophora</taxon>
    </lineage>
</organism>
<evidence type="ECO:0000313" key="3">
    <source>
        <dbReference type="Proteomes" id="UP000030752"/>
    </source>
</evidence>
<evidence type="ECO:0000256" key="1">
    <source>
        <dbReference type="SAM" id="MobiDB-lite"/>
    </source>
</evidence>
<dbReference type="GeneID" id="19972804"/>
<sequence length="204" mass="22963">MPQPRRTDDEIVRKTSVRTHRSQTSNTSVVKPLNSTRLNGPIPRMGSVPQLAPPEFGPPLTYSDLNLSIPYAAVPSTIRPSLRETKSFFSDDSSARRQRKSLKEKLHLHSLRNVVPGSAGTSLIAHTARSNDGIKLSHSCQLKGHKPAANPRELPTDTIPMTDFTYRKRKMLERLKEWWKRQCIQKVVTGKKRKARTVPGAPAW</sequence>
<evidence type="ECO:0000313" key="2">
    <source>
        <dbReference type="EMBL" id="ETN39242.1"/>
    </source>
</evidence>
<dbReference type="eggNOG" id="ENOG502RADS">
    <property type="taxonomic scope" value="Eukaryota"/>
</dbReference>
<reference evidence="2 3" key="1">
    <citation type="submission" date="2013-03" db="EMBL/GenBank/DDBJ databases">
        <title>The Genome Sequence of Phialophora europaea CBS 101466.</title>
        <authorList>
            <consortium name="The Broad Institute Genomics Platform"/>
            <person name="Cuomo C."/>
            <person name="de Hoog S."/>
            <person name="Gorbushina A."/>
            <person name="Walker B."/>
            <person name="Young S.K."/>
            <person name="Zeng Q."/>
            <person name="Gargeya S."/>
            <person name="Fitzgerald M."/>
            <person name="Haas B."/>
            <person name="Abouelleil A."/>
            <person name="Allen A.W."/>
            <person name="Alvarado L."/>
            <person name="Arachchi H.M."/>
            <person name="Berlin A.M."/>
            <person name="Chapman S.B."/>
            <person name="Gainer-Dewar J."/>
            <person name="Goldberg J."/>
            <person name="Griggs A."/>
            <person name="Gujja S."/>
            <person name="Hansen M."/>
            <person name="Howarth C."/>
            <person name="Imamovic A."/>
            <person name="Ireland A."/>
            <person name="Larimer J."/>
            <person name="McCowan C."/>
            <person name="Murphy C."/>
            <person name="Pearson M."/>
            <person name="Poon T.W."/>
            <person name="Priest M."/>
            <person name="Roberts A."/>
            <person name="Saif S."/>
            <person name="Shea T."/>
            <person name="Sisk P."/>
            <person name="Sykes S."/>
            <person name="Wortman J."/>
            <person name="Nusbaum C."/>
            <person name="Birren B."/>
        </authorList>
    </citation>
    <scope>NUCLEOTIDE SEQUENCE [LARGE SCALE GENOMIC DNA]</scope>
    <source>
        <strain evidence="2 3">CBS 101466</strain>
    </source>
</reference>
<gene>
    <name evidence="2" type="ORF">HMPREF1541_05465</name>
</gene>
<dbReference type="Proteomes" id="UP000030752">
    <property type="component" value="Unassembled WGS sequence"/>
</dbReference>
<feature type="compositionally biased region" description="Basic and acidic residues" evidence="1">
    <location>
        <begin position="1"/>
        <end position="13"/>
    </location>
</feature>
<dbReference type="RefSeq" id="XP_008718027.1">
    <property type="nucleotide sequence ID" value="XM_008719805.1"/>
</dbReference>
<name>W2RS06_CYPE1</name>